<evidence type="ECO:0000256" key="2">
    <source>
        <dbReference type="SAM" id="MobiDB-lite"/>
    </source>
</evidence>
<organism evidence="3">
    <name type="scientific">Timema cristinae</name>
    <name type="common">Walking stick</name>
    <dbReference type="NCBI Taxonomy" id="61476"/>
    <lineage>
        <taxon>Eukaryota</taxon>
        <taxon>Metazoa</taxon>
        <taxon>Ecdysozoa</taxon>
        <taxon>Arthropoda</taxon>
        <taxon>Hexapoda</taxon>
        <taxon>Insecta</taxon>
        <taxon>Pterygota</taxon>
        <taxon>Neoptera</taxon>
        <taxon>Polyneoptera</taxon>
        <taxon>Phasmatodea</taxon>
        <taxon>Timematodea</taxon>
        <taxon>Timematoidea</taxon>
        <taxon>Timematidae</taxon>
        <taxon>Timema</taxon>
    </lineage>
</organism>
<feature type="compositionally biased region" description="Acidic residues" evidence="2">
    <location>
        <begin position="679"/>
        <end position="697"/>
    </location>
</feature>
<dbReference type="Gene3D" id="2.110.10.10">
    <property type="entry name" value="Hemopexin-like domain"/>
    <property type="match status" value="1"/>
</dbReference>
<evidence type="ECO:0000313" key="3">
    <source>
        <dbReference type="EMBL" id="CAD7410058.1"/>
    </source>
</evidence>
<reference evidence="3" key="1">
    <citation type="submission" date="2020-11" db="EMBL/GenBank/DDBJ databases">
        <authorList>
            <person name="Tran Van P."/>
        </authorList>
    </citation>
    <scope>NUCLEOTIDE SEQUENCE</scope>
</reference>
<feature type="region of interest" description="Disordered" evidence="2">
    <location>
        <begin position="678"/>
        <end position="697"/>
    </location>
</feature>
<dbReference type="AlphaFoldDB" id="A0A7R9D8G3"/>
<sequence length="697" mass="77976">MAQVRPRGQRYLWRLSQRGKIQPGYPVLFRNMFWKLPETVTKIDAAYQRQTDNNIIFFTGNQYWVYDGDDFVQGSPRSITDYGFPHDLNKIDAVMIWKKNGKTFFYANWSNFYSSSSSNVSTSAGRLCLSISQNFSLSHTSPVHFSLSHVSSPLLFHSCQSLQTSLSVTRIQSTSLPFLSISPNFPLSHTSPVHFSLSHTSPVHFSLSHVSSPLLFHSCRSLQTSLCHMSPLQTSLSHTSLVHSSSIPVSLSKLLSQSHVFSPLLFHSCRSLQTSLSHTSSVHFYSIPVNLSKLLSQSQVSSPLLFHSYQSLQTSLSVTCIHSTSLPFLSITQNFSLSHVSSPLLFHSCQSLQTSLSATRLQSTSLPFLSISPNFSQSHVSSPLLFHSCQSLQTSLSHTSPVHFSSIPVNLSKLFFVTGIQSTSLPFLSISPNFSQSHVSSPLLFHSFQSLQTSISHTYPVHFSSIPVDHSKLLSVTRLQSTYLPSSIPVNLSKLLSQSHVSSPLLFYSCQSLQTSFSVTRIQVHFSSIPINLSKLPSQLHVSSPLLFHSCQSLQISLFHTSPVHFSSIPVDLSKHLSITRLHMALAKTTYMLFRVGFKRDPIIKIADQTIRWSKMVRYLGVMIDEKQSFLSHMDNVCGRALWTMNGKVSIGQLVAADWEESTTGRRIFQLFPNRQEETTAEEMMSEDEGDVEGDEK</sequence>
<dbReference type="EMBL" id="OC321434">
    <property type="protein sequence ID" value="CAD7410058.1"/>
    <property type="molecule type" value="Genomic_DNA"/>
</dbReference>
<dbReference type="Pfam" id="PF00045">
    <property type="entry name" value="Hemopexin"/>
    <property type="match status" value="1"/>
</dbReference>
<dbReference type="SUPFAM" id="SSF50923">
    <property type="entry name" value="Hemopexin-like domain"/>
    <property type="match status" value="1"/>
</dbReference>
<dbReference type="SMART" id="SM00120">
    <property type="entry name" value="HX"/>
    <property type="match status" value="1"/>
</dbReference>
<dbReference type="PROSITE" id="PS51642">
    <property type="entry name" value="HEMOPEXIN_2"/>
    <property type="match status" value="1"/>
</dbReference>
<feature type="repeat" description="Hemopexin" evidence="1">
    <location>
        <begin position="40"/>
        <end position="86"/>
    </location>
</feature>
<protein>
    <submittedName>
        <fullName evidence="3">Uncharacterized protein</fullName>
    </submittedName>
</protein>
<accession>A0A7R9D8G3</accession>
<evidence type="ECO:0000256" key="1">
    <source>
        <dbReference type="PROSITE-ProRule" id="PRU01011"/>
    </source>
</evidence>
<gene>
    <name evidence="3" type="ORF">TCEB3V08_LOCUS10304</name>
</gene>
<name>A0A7R9D8G3_TIMCR</name>
<dbReference type="InterPro" id="IPR018487">
    <property type="entry name" value="Hemopexin-like_repeat"/>
</dbReference>
<dbReference type="InterPro" id="IPR036375">
    <property type="entry name" value="Hemopexin-like_dom_sf"/>
</dbReference>
<proteinExistence type="predicted"/>